<name>A0A0R2IIU8_9LACO</name>
<gene>
    <name evidence="1" type="ORF">IV80_GL000611</name>
</gene>
<reference evidence="1 2" key="1">
    <citation type="journal article" date="2015" name="Genome Announc.">
        <title>Expanding the biotechnology potential of lactobacilli through comparative genomics of 213 strains and associated genera.</title>
        <authorList>
            <person name="Sun Z."/>
            <person name="Harris H.M."/>
            <person name="McCann A."/>
            <person name="Guo C."/>
            <person name="Argimon S."/>
            <person name="Zhang W."/>
            <person name="Yang X."/>
            <person name="Jeffery I.B."/>
            <person name="Cooney J.C."/>
            <person name="Kagawa T.F."/>
            <person name="Liu W."/>
            <person name="Song Y."/>
            <person name="Salvetti E."/>
            <person name="Wrobel A."/>
            <person name="Rasinkangas P."/>
            <person name="Parkhill J."/>
            <person name="Rea M.C."/>
            <person name="O'Sullivan O."/>
            <person name="Ritari J."/>
            <person name="Douillard F.P."/>
            <person name="Paul Ross R."/>
            <person name="Yang R."/>
            <person name="Briner A.E."/>
            <person name="Felis G.E."/>
            <person name="de Vos W.M."/>
            <person name="Barrangou R."/>
            <person name="Klaenhammer T.R."/>
            <person name="Caufield P.W."/>
            <person name="Cui Y."/>
            <person name="Zhang H."/>
            <person name="O'Toole P.W."/>
        </authorList>
    </citation>
    <scope>NUCLEOTIDE SEQUENCE [LARGE SCALE GENOMIC DNA]</scope>
    <source>
        <strain evidence="1 2">DSM 17757</strain>
    </source>
</reference>
<protein>
    <recommendedName>
        <fullName evidence="3">Prepilin-type N-terminal cleavage/methylation domain-containing protein</fullName>
    </recommendedName>
</protein>
<sequence length="136" mass="15980">MNKKMGFTLLETLLAILILGIIFQIFSFSTGFTKIPLQTQVNSQNWQILVNELESAKHRFRFHRGSATYAYLESLEENKVYKLAKYQDQLRFSPGYMPLITNVRAVDFNYNEPFLKLTIKFNNEEVKTDEVYIPKK</sequence>
<dbReference type="STRING" id="319652.IV80_GL000611"/>
<keyword evidence="2" id="KW-1185">Reference proteome</keyword>
<dbReference type="RefSeq" id="WP_057752829.1">
    <property type="nucleotide sequence ID" value="NZ_BJVH01000017.1"/>
</dbReference>
<evidence type="ECO:0000313" key="1">
    <source>
        <dbReference type="EMBL" id="KRN64914.1"/>
    </source>
</evidence>
<dbReference type="AlphaFoldDB" id="A0A0R2IIU8"/>
<dbReference type="Proteomes" id="UP000051568">
    <property type="component" value="Unassembled WGS sequence"/>
</dbReference>
<dbReference type="PATRIC" id="fig|319652.3.peg.619"/>
<proteinExistence type="predicted"/>
<dbReference type="Pfam" id="PF15980">
    <property type="entry name" value="ComGF"/>
    <property type="match status" value="1"/>
</dbReference>
<comment type="caution">
    <text evidence="1">The sequence shown here is derived from an EMBL/GenBank/DDBJ whole genome shotgun (WGS) entry which is preliminary data.</text>
</comment>
<evidence type="ECO:0000313" key="2">
    <source>
        <dbReference type="Proteomes" id="UP000051568"/>
    </source>
</evidence>
<accession>A0A0R2IIU8</accession>
<evidence type="ECO:0008006" key="3">
    <source>
        <dbReference type="Google" id="ProtNLM"/>
    </source>
</evidence>
<dbReference type="EMBL" id="JQBR01000015">
    <property type="protein sequence ID" value="KRN64914.1"/>
    <property type="molecule type" value="Genomic_DNA"/>
</dbReference>
<organism evidence="1 2">
    <name type="scientific">Pediococcus cellicola</name>
    <dbReference type="NCBI Taxonomy" id="319652"/>
    <lineage>
        <taxon>Bacteria</taxon>
        <taxon>Bacillati</taxon>
        <taxon>Bacillota</taxon>
        <taxon>Bacilli</taxon>
        <taxon>Lactobacillales</taxon>
        <taxon>Lactobacillaceae</taxon>
        <taxon>Pediococcus</taxon>
    </lineage>
</organism>
<dbReference type="OrthoDB" id="2249385at2"/>
<dbReference type="InterPro" id="IPR016977">
    <property type="entry name" value="ComGF"/>
</dbReference>